<reference evidence="1 2" key="1">
    <citation type="submission" date="2014-11" db="EMBL/GenBank/DDBJ databases">
        <authorList>
            <person name="Wibberg Daniel"/>
        </authorList>
    </citation>
    <scope>NUCLEOTIDE SEQUENCE [LARGE SCALE GENOMIC DNA]</scope>
    <source>
        <strain evidence="1">Rhizoctonia solani AG1-IB 7/3/14</strain>
    </source>
</reference>
<sequence>MSFEQDYTVIIRGKEFLLTQSQIEFDSPNYFTSCFLGNFSESQSRTLKLSRDPDLFQIVINYLCGYTVLPLNEGFAPAFMTPSTVLANLRADAIFYQLDGLVEQCDALKEPLSAKYSRSPRYLIIGSQYNHAEIEDVEDQMSRAINPRVWKTWVEKDVIEKEPLMAMERPGSRSGFDALREVAAVERFVRSQVPELDLWNFVGWHIQKQVGSWEVSSKLMVVLENVGR</sequence>
<dbReference type="EMBL" id="LN679150">
    <property type="protein sequence ID" value="CEL61158.1"/>
    <property type="molecule type" value="Genomic_DNA"/>
</dbReference>
<dbReference type="Gene3D" id="3.30.710.10">
    <property type="entry name" value="Potassium Channel Kv1.1, Chain A"/>
    <property type="match status" value="1"/>
</dbReference>
<dbReference type="SUPFAM" id="SSF54695">
    <property type="entry name" value="POZ domain"/>
    <property type="match status" value="1"/>
</dbReference>
<keyword evidence="2" id="KW-1185">Reference proteome</keyword>
<accession>A0A0B7FY49</accession>
<gene>
    <name evidence="1" type="ORF">RSOLAG1IB_09800</name>
</gene>
<dbReference type="InterPro" id="IPR011333">
    <property type="entry name" value="SKP1/BTB/POZ_sf"/>
</dbReference>
<evidence type="ECO:0000313" key="2">
    <source>
        <dbReference type="Proteomes" id="UP000059188"/>
    </source>
</evidence>
<evidence type="ECO:0000313" key="1">
    <source>
        <dbReference type="EMBL" id="CEL61158.1"/>
    </source>
</evidence>
<evidence type="ECO:0008006" key="3">
    <source>
        <dbReference type="Google" id="ProtNLM"/>
    </source>
</evidence>
<dbReference type="PANTHER" id="PTHR31758:SF2">
    <property type="entry name" value="BTB_POZ DOMAIN-CONTAINING PROTEIN YLR108C"/>
    <property type="match status" value="1"/>
</dbReference>
<dbReference type="STRING" id="1108050.A0A0B7FY49"/>
<dbReference type="OrthoDB" id="2370221at2759"/>
<dbReference type="Proteomes" id="UP000059188">
    <property type="component" value="Unassembled WGS sequence"/>
</dbReference>
<organism evidence="1 2">
    <name type="scientific">Thanatephorus cucumeris (strain AG1-IB / isolate 7/3/14)</name>
    <name type="common">Lettuce bottom rot fungus</name>
    <name type="synonym">Rhizoctonia solani</name>
    <dbReference type="NCBI Taxonomy" id="1108050"/>
    <lineage>
        <taxon>Eukaryota</taxon>
        <taxon>Fungi</taxon>
        <taxon>Dikarya</taxon>
        <taxon>Basidiomycota</taxon>
        <taxon>Agaricomycotina</taxon>
        <taxon>Agaricomycetes</taxon>
        <taxon>Cantharellales</taxon>
        <taxon>Ceratobasidiaceae</taxon>
        <taxon>Rhizoctonia</taxon>
        <taxon>Rhizoctonia solani AG-1</taxon>
    </lineage>
</organism>
<proteinExistence type="predicted"/>
<dbReference type="AlphaFoldDB" id="A0A0B7FY49"/>
<protein>
    <recommendedName>
        <fullName evidence="3">BTB domain-containing protein</fullName>
    </recommendedName>
</protein>
<name>A0A0B7FY49_THACB</name>
<dbReference type="CDD" id="cd18186">
    <property type="entry name" value="BTB_POZ_ZBTB_KLHL-like"/>
    <property type="match status" value="1"/>
</dbReference>
<dbReference type="PANTHER" id="PTHR31758">
    <property type="entry name" value="BTB/POZ DOMAIN-CONTAINING PROTEIN YLR108C"/>
    <property type="match status" value="1"/>
</dbReference>